<evidence type="ECO:0000256" key="7">
    <source>
        <dbReference type="RuleBase" id="RU004504"/>
    </source>
</evidence>
<dbReference type="Gene3D" id="3.40.640.10">
    <property type="entry name" value="Type I PLP-dependent aspartate aminotransferase-like (Major domain)"/>
    <property type="match status" value="1"/>
</dbReference>
<dbReference type="Proteomes" id="UP000789595">
    <property type="component" value="Unassembled WGS sequence"/>
</dbReference>
<dbReference type="AlphaFoldDB" id="A0A8J2SKF9"/>
<dbReference type="EC" id="2.8.1.7" evidence="3"/>
<evidence type="ECO:0000259" key="9">
    <source>
        <dbReference type="Pfam" id="PF00266"/>
    </source>
</evidence>
<keyword evidence="4" id="KW-0808">Transferase</keyword>
<reference evidence="10" key="1">
    <citation type="submission" date="2021-11" db="EMBL/GenBank/DDBJ databases">
        <authorList>
            <consortium name="Genoscope - CEA"/>
            <person name="William W."/>
        </authorList>
    </citation>
    <scope>NUCLEOTIDE SEQUENCE</scope>
</reference>
<feature type="domain" description="Aminotransferase class V" evidence="9">
    <location>
        <begin position="53"/>
        <end position="431"/>
    </location>
</feature>
<evidence type="ECO:0000313" key="10">
    <source>
        <dbReference type="EMBL" id="CAH0368682.1"/>
    </source>
</evidence>
<dbReference type="InterPro" id="IPR010970">
    <property type="entry name" value="Cys_dSase_SufS"/>
</dbReference>
<dbReference type="CDD" id="cd06453">
    <property type="entry name" value="SufS_like"/>
    <property type="match status" value="1"/>
</dbReference>
<evidence type="ECO:0000313" key="11">
    <source>
        <dbReference type="Proteomes" id="UP000789595"/>
    </source>
</evidence>
<dbReference type="Gene3D" id="3.90.1150.10">
    <property type="entry name" value="Aspartate Aminotransferase, domain 1"/>
    <property type="match status" value="1"/>
</dbReference>
<feature type="chain" id="PRO_5035204474" description="cysteine desulfurase" evidence="8">
    <location>
        <begin position="16"/>
        <end position="453"/>
    </location>
</feature>
<evidence type="ECO:0000256" key="4">
    <source>
        <dbReference type="ARBA" id="ARBA00022679"/>
    </source>
</evidence>
<accession>A0A8J2SKF9</accession>
<dbReference type="InterPro" id="IPR015424">
    <property type="entry name" value="PyrdxlP-dep_Trfase"/>
</dbReference>
<comment type="cofactor">
    <cofactor evidence="1 7">
        <name>pyridoxal 5'-phosphate</name>
        <dbReference type="ChEBI" id="CHEBI:597326"/>
    </cofactor>
</comment>
<feature type="signal peptide" evidence="8">
    <location>
        <begin position="1"/>
        <end position="15"/>
    </location>
</feature>
<keyword evidence="8" id="KW-0732">Signal</keyword>
<dbReference type="SUPFAM" id="SSF53383">
    <property type="entry name" value="PLP-dependent transferases"/>
    <property type="match status" value="1"/>
</dbReference>
<evidence type="ECO:0000256" key="2">
    <source>
        <dbReference type="ARBA" id="ARBA00010447"/>
    </source>
</evidence>
<protein>
    <recommendedName>
        <fullName evidence="3">cysteine desulfurase</fullName>
        <ecNumber evidence="3">2.8.1.7</ecNumber>
    </recommendedName>
</protein>
<dbReference type="PROSITE" id="PS00595">
    <property type="entry name" value="AA_TRANSFER_CLASS_5"/>
    <property type="match status" value="1"/>
</dbReference>
<dbReference type="NCBIfam" id="TIGR01979">
    <property type="entry name" value="sufS"/>
    <property type="match status" value="1"/>
</dbReference>
<dbReference type="InterPro" id="IPR015421">
    <property type="entry name" value="PyrdxlP-dep_Trfase_major"/>
</dbReference>
<evidence type="ECO:0000256" key="1">
    <source>
        <dbReference type="ARBA" id="ARBA00001933"/>
    </source>
</evidence>
<sequence>MRALLLVTTTTACAAYIPPTRQPKATALHAVDADVLRQEFPALKQKSRGHDLVYFDSGATSQKPQSVLDATTKYYEEDNANVHRGAHDLAQRATDAYEGARDIVAKFINAFSRNEVVWTRGATEAINLVAHAWGDAYVSSGDEIVLSALEHHSNLVPWQLLSKRTGCTIKYAPLNDKQEQLDTDKLLELITPSTKVVALCHVSNVLGCVAPVQQVVEKVRKVAPEAIILLDACQSAPHKPLDVQALGVDFVAFSGHKMCGPTGIGVLWGLSKRLEEMRPWQGGGEMIGDVFLDDGVTTYAAPPARFEAGTPPIAEAVGLGAACEFLTEVGMDRIAAYEQQLGAKLYEGLIGFGDRIRIVGPPPSERGAALCAFTCDGVHSSDLAFFLDQEGVAVRAGHHCTQPLHKRLGADGGTVRASLALYNTEAEVEAFLAALDRVLADLEDDSDFVPLDL</sequence>
<dbReference type="Pfam" id="PF00266">
    <property type="entry name" value="Aminotran_5"/>
    <property type="match status" value="1"/>
</dbReference>
<gene>
    <name evidence="10" type="ORF">PECAL_2P17550</name>
</gene>
<name>A0A8J2SKF9_9STRA</name>
<dbReference type="PANTHER" id="PTHR43586">
    <property type="entry name" value="CYSTEINE DESULFURASE"/>
    <property type="match status" value="1"/>
</dbReference>
<organism evidence="10 11">
    <name type="scientific">Pelagomonas calceolata</name>
    <dbReference type="NCBI Taxonomy" id="35677"/>
    <lineage>
        <taxon>Eukaryota</taxon>
        <taxon>Sar</taxon>
        <taxon>Stramenopiles</taxon>
        <taxon>Ochrophyta</taxon>
        <taxon>Pelagophyceae</taxon>
        <taxon>Pelagomonadales</taxon>
        <taxon>Pelagomonadaceae</taxon>
        <taxon>Pelagomonas</taxon>
    </lineage>
</organism>
<evidence type="ECO:0000256" key="6">
    <source>
        <dbReference type="ARBA" id="ARBA00050776"/>
    </source>
</evidence>
<comment type="catalytic activity">
    <reaction evidence="6">
        <text>(sulfur carrier)-H + L-cysteine = (sulfur carrier)-SH + L-alanine</text>
        <dbReference type="Rhea" id="RHEA:43892"/>
        <dbReference type="Rhea" id="RHEA-COMP:14737"/>
        <dbReference type="Rhea" id="RHEA-COMP:14739"/>
        <dbReference type="ChEBI" id="CHEBI:29917"/>
        <dbReference type="ChEBI" id="CHEBI:35235"/>
        <dbReference type="ChEBI" id="CHEBI:57972"/>
        <dbReference type="ChEBI" id="CHEBI:64428"/>
        <dbReference type="EC" id="2.8.1.7"/>
    </reaction>
</comment>
<dbReference type="InterPro" id="IPR020578">
    <property type="entry name" value="Aminotrans_V_PyrdxlP_BS"/>
</dbReference>
<evidence type="ECO:0000256" key="5">
    <source>
        <dbReference type="ARBA" id="ARBA00022898"/>
    </source>
</evidence>
<dbReference type="GO" id="GO:0006534">
    <property type="term" value="P:cysteine metabolic process"/>
    <property type="evidence" value="ECO:0007669"/>
    <property type="project" value="InterPro"/>
</dbReference>
<dbReference type="InterPro" id="IPR015422">
    <property type="entry name" value="PyrdxlP-dep_Trfase_small"/>
</dbReference>
<dbReference type="GO" id="GO:0030170">
    <property type="term" value="F:pyridoxal phosphate binding"/>
    <property type="evidence" value="ECO:0007669"/>
    <property type="project" value="InterPro"/>
</dbReference>
<dbReference type="InterPro" id="IPR000192">
    <property type="entry name" value="Aminotrans_V_dom"/>
</dbReference>
<dbReference type="OrthoDB" id="420046at2759"/>
<comment type="caution">
    <text evidence="10">The sequence shown here is derived from an EMBL/GenBank/DDBJ whole genome shotgun (WGS) entry which is preliminary data.</text>
</comment>
<comment type="similarity">
    <text evidence="2">Belongs to the class-V pyridoxal-phosphate-dependent aminotransferase family. Csd subfamily.</text>
</comment>
<dbReference type="GO" id="GO:0031071">
    <property type="term" value="F:cysteine desulfurase activity"/>
    <property type="evidence" value="ECO:0007669"/>
    <property type="project" value="UniProtKB-EC"/>
</dbReference>
<dbReference type="EMBL" id="CAKKNE010000002">
    <property type="protein sequence ID" value="CAH0368682.1"/>
    <property type="molecule type" value="Genomic_DNA"/>
</dbReference>
<evidence type="ECO:0000256" key="3">
    <source>
        <dbReference type="ARBA" id="ARBA00012239"/>
    </source>
</evidence>
<evidence type="ECO:0000256" key="8">
    <source>
        <dbReference type="SAM" id="SignalP"/>
    </source>
</evidence>
<dbReference type="PANTHER" id="PTHR43586:SF8">
    <property type="entry name" value="CYSTEINE DESULFURASE 1, CHLOROPLASTIC"/>
    <property type="match status" value="1"/>
</dbReference>
<keyword evidence="11" id="KW-1185">Reference proteome</keyword>
<keyword evidence="5" id="KW-0663">Pyridoxal phosphate</keyword>
<proteinExistence type="inferred from homology"/>